<dbReference type="InterPro" id="IPR001128">
    <property type="entry name" value="Cyt_P450"/>
</dbReference>
<keyword evidence="5 6" id="KW-0408">Iron</keyword>
<keyword evidence="9" id="KW-1185">Reference proteome</keyword>
<keyword evidence="3 6" id="KW-0479">Metal-binding</keyword>
<dbReference type="Pfam" id="PF00067">
    <property type="entry name" value="p450"/>
    <property type="match status" value="1"/>
</dbReference>
<dbReference type="AlphaFoldDB" id="A0A4S8LVM8"/>
<dbReference type="SUPFAM" id="SSF48264">
    <property type="entry name" value="Cytochrome P450"/>
    <property type="match status" value="1"/>
</dbReference>
<dbReference type="InterPro" id="IPR002403">
    <property type="entry name" value="Cyt_P450_E_grp-IV"/>
</dbReference>
<evidence type="ECO:0000256" key="6">
    <source>
        <dbReference type="PIRSR" id="PIRSR602403-1"/>
    </source>
</evidence>
<keyword evidence="6 7" id="KW-0349">Heme</keyword>
<gene>
    <name evidence="8" type="ORF">K435DRAFT_903699</name>
</gene>
<dbReference type="GO" id="GO:0020037">
    <property type="term" value="F:heme binding"/>
    <property type="evidence" value="ECO:0007669"/>
    <property type="project" value="InterPro"/>
</dbReference>
<evidence type="ECO:0000313" key="8">
    <source>
        <dbReference type="EMBL" id="THU93421.1"/>
    </source>
</evidence>
<dbReference type="PANTHER" id="PTHR46206">
    <property type="entry name" value="CYTOCHROME P450"/>
    <property type="match status" value="1"/>
</dbReference>
<comment type="similarity">
    <text evidence="2 7">Belongs to the cytochrome P450 family.</text>
</comment>
<organism evidence="8 9">
    <name type="scientific">Dendrothele bispora (strain CBS 962.96)</name>
    <dbReference type="NCBI Taxonomy" id="1314807"/>
    <lineage>
        <taxon>Eukaryota</taxon>
        <taxon>Fungi</taxon>
        <taxon>Dikarya</taxon>
        <taxon>Basidiomycota</taxon>
        <taxon>Agaricomycotina</taxon>
        <taxon>Agaricomycetes</taxon>
        <taxon>Agaricomycetidae</taxon>
        <taxon>Agaricales</taxon>
        <taxon>Agaricales incertae sedis</taxon>
        <taxon>Dendrothele</taxon>
    </lineage>
</organism>
<dbReference type="PRINTS" id="PR00465">
    <property type="entry name" value="EP450IV"/>
</dbReference>
<feature type="binding site" description="axial binding residue" evidence="6">
    <location>
        <position position="453"/>
    </location>
    <ligand>
        <name>heme</name>
        <dbReference type="ChEBI" id="CHEBI:30413"/>
    </ligand>
    <ligandPart>
        <name>Fe</name>
        <dbReference type="ChEBI" id="CHEBI:18248"/>
    </ligandPart>
</feature>
<evidence type="ECO:0000313" key="9">
    <source>
        <dbReference type="Proteomes" id="UP000297245"/>
    </source>
</evidence>
<dbReference type="GO" id="GO:0004497">
    <property type="term" value="F:monooxygenase activity"/>
    <property type="evidence" value="ECO:0007669"/>
    <property type="project" value="UniProtKB-KW"/>
</dbReference>
<dbReference type="OrthoDB" id="1844152at2759"/>
<protein>
    <submittedName>
        <fullName evidence="8">Cytochrome P450</fullName>
    </submittedName>
</protein>
<dbReference type="GO" id="GO:0005506">
    <property type="term" value="F:iron ion binding"/>
    <property type="evidence" value="ECO:0007669"/>
    <property type="project" value="InterPro"/>
</dbReference>
<accession>A0A4S8LVM8</accession>
<name>A0A4S8LVM8_DENBC</name>
<reference evidence="8 9" key="1">
    <citation type="journal article" date="2019" name="Nat. Ecol. Evol.">
        <title>Megaphylogeny resolves global patterns of mushroom evolution.</title>
        <authorList>
            <person name="Varga T."/>
            <person name="Krizsan K."/>
            <person name="Foldi C."/>
            <person name="Dima B."/>
            <person name="Sanchez-Garcia M."/>
            <person name="Sanchez-Ramirez S."/>
            <person name="Szollosi G.J."/>
            <person name="Szarkandi J.G."/>
            <person name="Papp V."/>
            <person name="Albert L."/>
            <person name="Andreopoulos W."/>
            <person name="Angelini C."/>
            <person name="Antonin V."/>
            <person name="Barry K.W."/>
            <person name="Bougher N.L."/>
            <person name="Buchanan P."/>
            <person name="Buyck B."/>
            <person name="Bense V."/>
            <person name="Catcheside P."/>
            <person name="Chovatia M."/>
            <person name="Cooper J."/>
            <person name="Damon W."/>
            <person name="Desjardin D."/>
            <person name="Finy P."/>
            <person name="Geml J."/>
            <person name="Haridas S."/>
            <person name="Hughes K."/>
            <person name="Justo A."/>
            <person name="Karasinski D."/>
            <person name="Kautmanova I."/>
            <person name="Kiss B."/>
            <person name="Kocsube S."/>
            <person name="Kotiranta H."/>
            <person name="LaButti K.M."/>
            <person name="Lechner B.E."/>
            <person name="Liimatainen K."/>
            <person name="Lipzen A."/>
            <person name="Lukacs Z."/>
            <person name="Mihaltcheva S."/>
            <person name="Morgado L.N."/>
            <person name="Niskanen T."/>
            <person name="Noordeloos M.E."/>
            <person name="Ohm R.A."/>
            <person name="Ortiz-Santana B."/>
            <person name="Ovrebo C."/>
            <person name="Racz N."/>
            <person name="Riley R."/>
            <person name="Savchenko A."/>
            <person name="Shiryaev A."/>
            <person name="Soop K."/>
            <person name="Spirin V."/>
            <person name="Szebenyi C."/>
            <person name="Tomsovsky M."/>
            <person name="Tulloss R.E."/>
            <person name="Uehling J."/>
            <person name="Grigoriev I.V."/>
            <person name="Vagvolgyi C."/>
            <person name="Papp T."/>
            <person name="Martin F.M."/>
            <person name="Miettinen O."/>
            <person name="Hibbett D.S."/>
            <person name="Nagy L.G."/>
        </authorList>
    </citation>
    <scope>NUCLEOTIDE SEQUENCE [LARGE SCALE GENOMIC DNA]</scope>
    <source>
        <strain evidence="8 9">CBS 962.96</strain>
    </source>
</reference>
<proteinExistence type="inferred from homology"/>
<evidence type="ECO:0000256" key="1">
    <source>
        <dbReference type="ARBA" id="ARBA00001971"/>
    </source>
</evidence>
<evidence type="ECO:0000256" key="5">
    <source>
        <dbReference type="ARBA" id="ARBA00023004"/>
    </source>
</evidence>
<evidence type="ECO:0000256" key="4">
    <source>
        <dbReference type="ARBA" id="ARBA00023002"/>
    </source>
</evidence>
<dbReference type="Gene3D" id="1.10.630.10">
    <property type="entry name" value="Cytochrome P450"/>
    <property type="match status" value="1"/>
</dbReference>
<sequence>MEFLSLVSNPFALSTLAVIALLTVKLSRAYHAGSKFKHIPTLGPDGLWSSYITVFRWLTNSVEMVEEGYRLYPKKIFRIPTLDGWQIILNSTKFVDDLRRASDEQLSFVDATAVILRDYYTIHPKLMSNPYHVDVIRHSLTRNIDAGFGDIQEELESAVPEKIPLSEGTDWTEIHAWPAVLEIVVRTANRFLVGLPLCRDPDFRQLNIDFAMSVFKNAMIINLFPEFLHPIVGRVFSGRRVAMRKLKKHLQPIIEERLKMKEIYGKEWQDKPNDFIQWLIDAEEFAPLSQRSSVEDICARVLVVNFGAIDSTSTILAALYRLASNPDATEIMRNELESITRREGTTKAAVTQMQLLDSFLKESVRLSPSTAVGVFRRALKDFTFSDGTIVPSGTIITFATWAIMRDEEIYPGGSEFRPFRFAEMRGQEGEGTKHHFSTVSPEWLLFGQGRHTCPGRFFASTEIKAFLAYILMNYDVKFRDDSKNVPERSATQVHTGPDVEARVMFRKRRPKVD</sequence>
<dbReference type="InterPro" id="IPR017972">
    <property type="entry name" value="Cyt_P450_CS"/>
</dbReference>
<dbReference type="EMBL" id="ML179249">
    <property type="protein sequence ID" value="THU93421.1"/>
    <property type="molecule type" value="Genomic_DNA"/>
</dbReference>
<dbReference type="Proteomes" id="UP000297245">
    <property type="component" value="Unassembled WGS sequence"/>
</dbReference>
<dbReference type="CDD" id="cd11041">
    <property type="entry name" value="CYP503A1-like"/>
    <property type="match status" value="1"/>
</dbReference>
<evidence type="ECO:0000256" key="7">
    <source>
        <dbReference type="RuleBase" id="RU000461"/>
    </source>
</evidence>
<keyword evidence="7" id="KW-0503">Monooxygenase</keyword>
<dbReference type="PROSITE" id="PS00086">
    <property type="entry name" value="CYTOCHROME_P450"/>
    <property type="match status" value="1"/>
</dbReference>
<evidence type="ECO:0000256" key="2">
    <source>
        <dbReference type="ARBA" id="ARBA00010617"/>
    </source>
</evidence>
<comment type="cofactor">
    <cofactor evidence="1 6">
        <name>heme</name>
        <dbReference type="ChEBI" id="CHEBI:30413"/>
    </cofactor>
</comment>
<dbReference type="GO" id="GO:0016705">
    <property type="term" value="F:oxidoreductase activity, acting on paired donors, with incorporation or reduction of molecular oxygen"/>
    <property type="evidence" value="ECO:0007669"/>
    <property type="project" value="InterPro"/>
</dbReference>
<dbReference type="InterPro" id="IPR036396">
    <property type="entry name" value="Cyt_P450_sf"/>
</dbReference>
<evidence type="ECO:0000256" key="3">
    <source>
        <dbReference type="ARBA" id="ARBA00022723"/>
    </source>
</evidence>
<keyword evidence="4 7" id="KW-0560">Oxidoreductase</keyword>